<evidence type="ECO:0000256" key="1">
    <source>
        <dbReference type="SAM" id="MobiDB-lite"/>
    </source>
</evidence>
<dbReference type="AlphaFoldDB" id="A0A7W5DXC2"/>
<evidence type="ECO:0000313" key="2">
    <source>
        <dbReference type="EMBL" id="MBB3205939.1"/>
    </source>
</evidence>
<reference evidence="2 3" key="1">
    <citation type="submission" date="2020-08" db="EMBL/GenBank/DDBJ databases">
        <title>Genomic Encyclopedia of Type Strains, Phase III (KMG-III): the genomes of soil and plant-associated and newly described type strains.</title>
        <authorList>
            <person name="Whitman W."/>
        </authorList>
    </citation>
    <scope>NUCLEOTIDE SEQUENCE [LARGE SCALE GENOMIC DNA]</scope>
    <source>
        <strain evidence="2 3">CECT 8075</strain>
    </source>
</reference>
<proteinExistence type="predicted"/>
<feature type="region of interest" description="Disordered" evidence="1">
    <location>
        <begin position="65"/>
        <end position="91"/>
    </location>
</feature>
<gene>
    <name evidence="2" type="ORF">FHS27_001747</name>
</gene>
<comment type="caution">
    <text evidence="2">The sequence shown here is derived from an EMBL/GenBank/DDBJ whole genome shotgun (WGS) entry which is preliminary data.</text>
</comment>
<keyword evidence="3" id="KW-1185">Reference proteome</keyword>
<sequence>MSPPPLNNNEGRLHKQFTVIGDLQNFPTKFLKICNRPLNRFQPPIDFTCYPSVIYARERPIHNERRQRGVAAPAAKQHQSLRGTSARYLVR</sequence>
<protein>
    <submittedName>
        <fullName evidence="2">Uncharacterized protein</fullName>
    </submittedName>
</protein>
<organism evidence="2 3">
    <name type="scientific">Aporhodopirellula rubra</name>
    <dbReference type="NCBI Taxonomy" id="980271"/>
    <lineage>
        <taxon>Bacteria</taxon>
        <taxon>Pseudomonadati</taxon>
        <taxon>Planctomycetota</taxon>
        <taxon>Planctomycetia</taxon>
        <taxon>Pirellulales</taxon>
        <taxon>Pirellulaceae</taxon>
        <taxon>Aporhodopirellula</taxon>
    </lineage>
</organism>
<name>A0A7W5DXC2_9BACT</name>
<dbReference type="EMBL" id="JACHXU010000005">
    <property type="protein sequence ID" value="MBB3205939.1"/>
    <property type="molecule type" value="Genomic_DNA"/>
</dbReference>
<evidence type="ECO:0000313" key="3">
    <source>
        <dbReference type="Proteomes" id="UP000536179"/>
    </source>
</evidence>
<dbReference type="Proteomes" id="UP000536179">
    <property type="component" value="Unassembled WGS sequence"/>
</dbReference>
<accession>A0A7W5DXC2</accession>